<dbReference type="AlphaFoldDB" id="A0A6A4RS75"/>
<evidence type="ECO:0000313" key="1">
    <source>
        <dbReference type="EMBL" id="KAF0025506.1"/>
    </source>
</evidence>
<proteinExistence type="predicted"/>
<reference evidence="1 2" key="1">
    <citation type="submission" date="2019-06" db="EMBL/GenBank/DDBJ databases">
        <title>Draft genomes of female and male turbot (Scophthalmus maximus).</title>
        <authorList>
            <person name="Xu H."/>
            <person name="Xu X.-W."/>
            <person name="Shao C."/>
            <person name="Chen S."/>
        </authorList>
    </citation>
    <scope>NUCLEOTIDE SEQUENCE [LARGE SCALE GENOMIC DNA]</scope>
    <source>
        <strain evidence="1">Ysfricsl-2016a</strain>
        <tissue evidence="1">Blood</tissue>
    </source>
</reference>
<dbReference type="EMBL" id="VEVO01000020">
    <property type="protein sequence ID" value="KAF0025506.1"/>
    <property type="molecule type" value="Genomic_DNA"/>
</dbReference>
<protein>
    <submittedName>
        <fullName evidence="1">Uncharacterized protein</fullName>
    </submittedName>
</protein>
<gene>
    <name evidence="1" type="ORF">F2P81_022387</name>
</gene>
<evidence type="ECO:0000313" key="2">
    <source>
        <dbReference type="Proteomes" id="UP000438429"/>
    </source>
</evidence>
<sequence>MTSSDWVIVQVVDLGLLSLHCILPQAEPEALRPPEGLRPLGSRLLCLVGNYIMTTKTDWSRIEARENHSHDAEPDSCCVVNVWTGQDENTHDGRLGKPRFNFFLNE</sequence>
<organism evidence="1 2">
    <name type="scientific">Scophthalmus maximus</name>
    <name type="common">Turbot</name>
    <name type="synonym">Psetta maxima</name>
    <dbReference type="NCBI Taxonomy" id="52904"/>
    <lineage>
        <taxon>Eukaryota</taxon>
        <taxon>Metazoa</taxon>
        <taxon>Chordata</taxon>
        <taxon>Craniata</taxon>
        <taxon>Vertebrata</taxon>
        <taxon>Euteleostomi</taxon>
        <taxon>Actinopterygii</taxon>
        <taxon>Neopterygii</taxon>
        <taxon>Teleostei</taxon>
        <taxon>Neoteleostei</taxon>
        <taxon>Acanthomorphata</taxon>
        <taxon>Carangaria</taxon>
        <taxon>Pleuronectiformes</taxon>
        <taxon>Pleuronectoidei</taxon>
        <taxon>Scophthalmidae</taxon>
        <taxon>Scophthalmus</taxon>
    </lineage>
</organism>
<accession>A0A6A4RS75</accession>
<name>A0A6A4RS75_SCOMX</name>
<comment type="caution">
    <text evidence="1">The sequence shown here is derived from an EMBL/GenBank/DDBJ whole genome shotgun (WGS) entry which is preliminary data.</text>
</comment>
<dbReference type="Proteomes" id="UP000438429">
    <property type="component" value="Unassembled WGS sequence"/>
</dbReference>